<reference evidence="1 2" key="1">
    <citation type="submission" date="2007-08" db="EMBL/GenBank/DDBJ databases">
        <authorList>
            <consortium name="The Vibrio harveyi Genome Sequencing Project"/>
            <person name="Bassler B."/>
            <person name="Clifton S.W."/>
            <person name="Fulton L."/>
            <person name="Delehaunty K."/>
            <person name="Fronick C."/>
            <person name="Harrison M."/>
            <person name="Markivic C."/>
            <person name="Fulton R."/>
            <person name="Tin-Wollam A.-M."/>
            <person name="Shah N."/>
            <person name="Pepin K."/>
            <person name="Nash W."/>
            <person name="Thiruvilangam P."/>
            <person name="Bhonagiri V."/>
            <person name="Waters C."/>
            <person name="Tu K.C."/>
            <person name="Irgon J."/>
            <person name="Wilson R.K."/>
        </authorList>
    </citation>
    <scope>NUCLEOTIDE SEQUENCE [LARGE SCALE GENOMIC DNA]</scope>
    <source>
        <strain evidence="2">ATCC BAA-1116 / BB120</strain>
    </source>
</reference>
<proteinExistence type="predicted"/>
<accession>A7N5P2</accession>
<dbReference type="KEGG" id="vha:VIBHAR_04854"/>
<dbReference type="AlphaFoldDB" id="A7N5P2"/>
<evidence type="ECO:0000313" key="1">
    <source>
        <dbReference type="EMBL" id="ABU72762.1"/>
    </source>
</evidence>
<organism evidence="1 2">
    <name type="scientific">Vibrio campbellii (strain ATCC BAA-1116)</name>
    <dbReference type="NCBI Taxonomy" id="2902295"/>
    <lineage>
        <taxon>Bacteria</taxon>
        <taxon>Pseudomonadati</taxon>
        <taxon>Pseudomonadota</taxon>
        <taxon>Gammaproteobacteria</taxon>
        <taxon>Vibrionales</taxon>
        <taxon>Vibrionaceae</taxon>
        <taxon>Vibrio</taxon>
    </lineage>
</organism>
<name>A7N5P2_VIBC1</name>
<dbReference type="EMBL" id="CP000790">
    <property type="protein sequence ID" value="ABU72762.1"/>
    <property type="molecule type" value="Genomic_DNA"/>
</dbReference>
<dbReference type="Proteomes" id="UP000008152">
    <property type="component" value="Chromosome II"/>
</dbReference>
<gene>
    <name evidence="1" type="ordered locus">VIBHAR_04854</name>
</gene>
<sequence>MIKFNLYAKYSNDCQTQKIKPTSCRHLTVIQQQYQQGTIVCVMLFSH</sequence>
<protein>
    <submittedName>
        <fullName evidence="1">Uncharacterized protein</fullName>
    </submittedName>
</protein>
<evidence type="ECO:0000313" key="2">
    <source>
        <dbReference type="Proteomes" id="UP000008152"/>
    </source>
</evidence>